<protein>
    <submittedName>
        <fullName evidence="1">Uncharacterized protein</fullName>
    </submittedName>
</protein>
<sequence length="74" mass="8299">MGGRLRHLCQNGRTPMTSLSEWADAYGRCRENAYGLPPLGTRVSLLFVRIYRRNITAITGSCHQTPLLSFCESP</sequence>
<proteinExistence type="predicted"/>
<dbReference type="AlphaFoldDB" id="A0AAD8NNZ3"/>
<dbReference type="Proteomes" id="UP001229421">
    <property type="component" value="Unassembled WGS sequence"/>
</dbReference>
<evidence type="ECO:0000313" key="1">
    <source>
        <dbReference type="EMBL" id="KAK1415278.1"/>
    </source>
</evidence>
<evidence type="ECO:0000313" key="2">
    <source>
        <dbReference type="Proteomes" id="UP001229421"/>
    </source>
</evidence>
<gene>
    <name evidence="1" type="ORF">QVD17_31056</name>
</gene>
<name>A0AAD8NNZ3_TARER</name>
<comment type="caution">
    <text evidence="1">The sequence shown here is derived from an EMBL/GenBank/DDBJ whole genome shotgun (WGS) entry which is preliminary data.</text>
</comment>
<accession>A0AAD8NNZ3</accession>
<reference evidence="1" key="1">
    <citation type="journal article" date="2023" name="bioRxiv">
        <title>Improved chromosome-level genome assembly for marigold (Tagetes erecta).</title>
        <authorList>
            <person name="Jiang F."/>
            <person name="Yuan L."/>
            <person name="Wang S."/>
            <person name="Wang H."/>
            <person name="Xu D."/>
            <person name="Wang A."/>
            <person name="Fan W."/>
        </authorList>
    </citation>
    <scope>NUCLEOTIDE SEQUENCE</scope>
    <source>
        <strain evidence="1">WSJ</strain>
        <tissue evidence="1">Leaf</tissue>
    </source>
</reference>
<organism evidence="1 2">
    <name type="scientific">Tagetes erecta</name>
    <name type="common">African marigold</name>
    <dbReference type="NCBI Taxonomy" id="13708"/>
    <lineage>
        <taxon>Eukaryota</taxon>
        <taxon>Viridiplantae</taxon>
        <taxon>Streptophyta</taxon>
        <taxon>Embryophyta</taxon>
        <taxon>Tracheophyta</taxon>
        <taxon>Spermatophyta</taxon>
        <taxon>Magnoliopsida</taxon>
        <taxon>eudicotyledons</taxon>
        <taxon>Gunneridae</taxon>
        <taxon>Pentapetalae</taxon>
        <taxon>asterids</taxon>
        <taxon>campanulids</taxon>
        <taxon>Asterales</taxon>
        <taxon>Asteraceae</taxon>
        <taxon>Asteroideae</taxon>
        <taxon>Heliantheae alliance</taxon>
        <taxon>Tageteae</taxon>
        <taxon>Tagetes</taxon>
    </lineage>
</organism>
<keyword evidence="2" id="KW-1185">Reference proteome</keyword>
<dbReference type="EMBL" id="JAUHHV010000008">
    <property type="protein sequence ID" value="KAK1415278.1"/>
    <property type="molecule type" value="Genomic_DNA"/>
</dbReference>